<name>A0ABT7P374_MYCIT</name>
<keyword evidence="2" id="KW-1185">Reference proteome</keyword>
<comment type="caution">
    <text evidence="1">The sequence shown here is derived from an EMBL/GenBank/DDBJ whole genome shotgun (WGS) entry which is preliminary data.</text>
</comment>
<gene>
    <name evidence="1" type="ORF">QRB35_17155</name>
</gene>
<dbReference type="RefSeq" id="WP_069954071.1">
    <property type="nucleotide sequence ID" value="NZ_JASZZX010000016.1"/>
</dbReference>
<evidence type="ECO:0000313" key="2">
    <source>
        <dbReference type="Proteomes" id="UP001529272"/>
    </source>
</evidence>
<dbReference type="Proteomes" id="UP001529272">
    <property type="component" value="Unassembled WGS sequence"/>
</dbReference>
<reference evidence="2" key="1">
    <citation type="submission" date="2023-06" db="EMBL/GenBank/DDBJ databases">
        <title>Itaconate inhibition of nontuberculous mycobacteria.</title>
        <authorList>
            <person name="Spilker T."/>
        </authorList>
    </citation>
    <scope>NUCLEOTIDE SEQUENCE [LARGE SCALE GENOMIC DNA]</scope>
    <source>
        <strain evidence="2">FLAC1071</strain>
    </source>
</reference>
<proteinExistence type="predicted"/>
<evidence type="ECO:0000313" key="1">
    <source>
        <dbReference type="EMBL" id="MDM3927741.1"/>
    </source>
</evidence>
<accession>A0ABT7P374</accession>
<reference evidence="1 2" key="2">
    <citation type="submission" date="2023-06" db="EMBL/GenBank/DDBJ databases">
        <title>Itaconate inhibition of nontuberculous mycobacteria.</title>
        <authorList>
            <person name="Breen P."/>
            <person name="Zimbric M."/>
            <person name="Caverly L."/>
        </authorList>
    </citation>
    <scope>NUCLEOTIDE SEQUENCE [LARGE SCALE GENOMIC DNA]</scope>
    <source>
        <strain evidence="1 2">FLAC1071</strain>
    </source>
</reference>
<protein>
    <submittedName>
        <fullName evidence="1">Uncharacterized protein</fullName>
    </submittedName>
</protein>
<dbReference type="EMBL" id="JASZZX010000016">
    <property type="protein sequence ID" value="MDM3927741.1"/>
    <property type="molecule type" value="Genomic_DNA"/>
</dbReference>
<sequence length="69" mass="7616">MSDPTTHNQLYEAGRRAFQAGNACTPDDDPVVRTHTSGLPIGDQLAWDLKNVWIHGFEDAHAQANETAR</sequence>
<organism evidence="1 2">
    <name type="scientific">Mycobacterium intracellulare subsp. chimaera</name>
    <dbReference type="NCBI Taxonomy" id="222805"/>
    <lineage>
        <taxon>Bacteria</taxon>
        <taxon>Bacillati</taxon>
        <taxon>Actinomycetota</taxon>
        <taxon>Actinomycetes</taxon>
        <taxon>Mycobacteriales</taxon>
        <taxon>Mycobacteriaceae</taxon>
        <taxon>Mycobacterium</taxon>
        <taxon>Mycobacterium avium complex (MAC)</taxon>
    </lineage>
</organism>